<dbReference type="EMBL" id="CAJNOR010003909">
    <property type="protein sequence ID" value="CAF1458677.1"/>
    <property type="molecule type" value="Genomic_DNA"/>
</dbReference>
<dbReference type="GO" id="GO:0005576">
    <property type="term" value="C:extracellular region"/>
    <property type="evidence" value="ECO:0007669"/>
    <property type="project" value="InterPro"/>
</dbReference>
<dbReference type="InterPro" id="IPR036508">
    <property type="entry name" value="Chitin-bd_dom_sf"/>
</dbReference>
<organism evidence="4 5">
    <name type="scientific">Adineta ricciae</name>
    <name type="common">Rotifer</name>
    <dbReference type="NCBI Taxonomy" id="249248"/>
    <lineage>
        <taxon>Eukaryota</taxon>
        <taxon>Metazoa</taxon>
        <taxon>Spiralia</taxon>
        <taxon>Gnathifera</taxon>
        <taxon>Rotifera</taxon>
        <taxon>Eurotatoria</taxon>
        <taxon>Bdelloidea</taxon>
        <taxon>Adinetida</taxon>
        <taxon>Adinetidae</taxon>
        <taxon>Adineta</taxon>
    </lineage>
</organism>
<dbReference type="Pfam" id="PF01607">
    <property type="entry name" value="CBM_14"/>
    <property type="match status" value="1"/>
</dbReference>
<evidence type="ECO:0000313" key="5">
    <source>
        <dbReference type="Proteomes" id="UP000663828"/>
    </source>
</evidence>
<comment type="caution">
    <text evidence="4">The sequence shown here is derived from an EMBL/GenBank/DDBJ whole genome shotgun (WGS) entry which is preliminary data.</text>
</comment>
<keyword evidence="5" id="KW-1185">Reference proteome</keyword>
<gene>
    <name evidence="4" type="ORF">XAT740_LOCUS37308</name>
</gene>
<name>A0A815Q947_ADIRI</name>
<evidence type="ECO:0000256" key="2">
    <source>
        <dbReference type="SAM" id="Phobius"/>
    </source>
</evidence>
<proteinExistence type="predicted"/>
<keyword evidence="2" id="KW-1133">Transmembrane helix</keyword>
<dbReference type="PROSITE" id="PS50940">
    <property type="entry name" value="CHIT_BIND_II"/>
    <property type="match status" value="1"/>
</dbReference>
<dbReference type="Gene3D" id="2.170.140.10">
    <property type="entry name" value="Chitin binding domain"/>
    <property type="match status" value="1"/>
</dbReference>
<keyword evidence="2" id="KW-0472">Membrane</keyword>
<sequence length="532" mass="61187">MDNVSLMTSHSRHTSKVPLSSNRNNPAANLPALHIPPMSDAAMKRWCDARDAYLGHQYPYVQSQQETKFKPKLRHNYETISIFTIESDRLSKTNLRQSFQQQQQQKTRIVHDHFDDKCVGTESNEKDTFKTDIEQVDEAIQVDLPSPQFELHHEYDASMVDGEQQQHTKANVEPIEYCDKAVETDPISNNETENVTTQTNTEKSEPPYVSHRYFDDDDDDDAKTIVSSTDSNVSFSEQFRRLQHRFKRLSKERRLLSCLLLIYVLIMLGLLVVIIFLIWTFPGKTLVLGQEVTQLNPAVIEGVAQYGEACTNNNDCKRPFTCFKKRASSSGICRCAINYTLVNNQCIGDLDAICTKDMDCQRYMLCSGMEDRTRRCHCQNLYHYDFDRKQCRGEYDAPCQTTTDCLTNLICNKTASTSTCSCELNYRYYSLEHKCRGESGAVCEQATAECIENAECRDGACQCAFQFIPDESQRCVDPCPRIEPNPVRIRYPGNCRRFIDCQQRTKGECPQMTIFNFRTQLCDYPKNVIDCR</sequence>
<dbReference type="Proteomes" id="UP000663828">
    <property type="component" value="Unassembled WGS sequence"/>
</dbReference>
<feature type="compositionally biased region" description="Low complexity" evidence="1">
    <location>
        <begin position="18"/>
        <end position="31"/>
    </location>
</feature>
<dbReference type="GO" id="GO:0008061">
    <property type="term" value="F:chitin binding"/>
    <property type="evidence" value="ECO:0007669"/>
    <property type="project" value="InterPro"/>
</dbReference>
<dbReference type="InterPro" id="IPR002557">
    <property type="entry name" value="Chitin-bd_dom"/>
</dbReference>
<evidence type="ECO:0000256" key="1">
    <source>
        <dbReference type="SAM" id="MobiDB-lite"/>
    </source>
</evidence>
<keyword evidence="2" id="KW-0812">Transmembrane</keyword>
<evidence type="ECO:0000259" key="3">
    <source>
        <dbReference type="PROSITE" id="PS50940"/>
    </source>
</evidence>
<feature type="region of interest" description="Disordered" evidence="1">
    <location>
        <begin position="190"/>
        <end position="209"/>
    </location>
</feature>
<accession>A0A815Q947</accession>
<reference evidence="4" key="1">
    <citation type="submission" date="2021-02" db="EMBL/GenBank/DDBJ databases">
        <authorList>
            <person name="Nowell W R."/>
        </authorList>
    </citation>
    <scope>NUCLEOTIDE SEQUENCE</scope>
</reference>
<protein>
    <recommendedName>
        <fullName evidence="3">Chitin-binding type-2 domain-containing protein</fullName>
    </recommendedName>
</protein>
<dbReference type="InterPro" id="IPR000742">
    <property type="entry name" value="EGF"/>
</dbReference>
<feature type="region of interest" description="Disordered" evidence="1">
    <location>
        <begin position="1"/>
        <end position="31"/>
    </location>
</feature>
<dbReference type="SUPFAM" id="SSF57625">
    <property type="entry name" value="Invertebrate chitin-binding proteins"/>
    <property type="match status" value="1"/>
</dbReference>
<feature type="domain" description="Chitin-binding type-2" evidence="3">
    <location>
        <begin position="476"/>
        <end position="532"/>
    </location>
</feature>
<dbReference type="SMART" id="SM00181">
    <property type="entry name" value="EGF"/>
    <property type="match status" value="4"/>
</dbReference>
<feature type="compositionally biased region" description="Low complexity" evidence="1">
    <location>
        <begin position="190"/>
        <end position="201"/>
    </location>
</feature>
<feature type="transmembrane region" description="Helical" evidence="2">
    <location>
        <begin position="255"/>
        <end position="279"/>
    </location>
</feature>
<dbReference type="AlphaFoldDB" id="A0A815Q947"/>
<evidence type="ECO:0000313" key="4">
    <source>
        <dbReference type="EMBL" id="CAF1458677.1"/>
    </source>
</evidence>
<dbReference type="SMART" id="SM00494">
    <property type="entry name" value="ChtBD2"/>
    <property type="match status" value="2"/>
</dbReference>